<dbReference type="Pfam" id="PF19843">
    <property type="entry name" value="DUF6318"/>
    <property type="match status" value="1"/>
</dbReference>
<dbReference type="InterPro" id="IPR046281">
    <property type="entry name" value="DUF6318"/>
</dbReference>
<dbReference type="Proteomes" id="UP000321234">
    <property type="component" value="Unassembled WGS sequence"/>
</dbReference>
<name>A0A5C8ZEX8_9ACTN</name>
<evidence type="ECO:0000256" key="2">
    <source>
        <dbReference type="SAM" id="Phobius"/>
    </source>
</evidence>
<proteinExistence type="predicted"/>
<keyword evidence="2" id="KW-1133">Transmembrane helix</keyword>
<evidence type="ECO:0000256" key="1">
    <source>
        <dbReference type="SAM" id="MobiDB-lite"/>
    </source>
</evidence>
<sequence>MVDQQLPPVPTPPHPERRRRRWRVVGLVSLGVVAGLLTGAVGLALLLSASVLAGPHPSGGGRPHTEQERPRRAAAPPADQPSSTPVTTPDAEGAAAAARAFVTAYEHGYRTGDFAGFAAAQAPSCSTCQELAAPVQEAQARGARLGEPGMDAPALTVVGTDGEAALVHTTVDVSDLVVHRSDGTQGPVLGYRAETDLYLVWSGDRWQVAALDGDAWCLQLNALTPET</sequence>
<dbReference type="AlphaFoldDB" id="A0A5C8ZEX8"/>
<keyword evidence="2" id="KW-0472">Membrane</keyword>
<comment type="caution">
    <text evidence="4">The sequence shown here is derived from an EMBL/GenBank/DDBJ whole genome shotgun (WGS) entry which is preliminary data.</text>
</comment>
<evidence type="ECO:0000313" key="4">
    <source>
        <dbReference type="EMBL" id="TXR55476.1"/>
    </source>
</evidence>
<evidence type="ECO:0000259" key="3">
    <source>
        <dbReference type="Pfam" id="PF19843"/>
    </source>
</evidence>
<dbReference type="RefSeq" id="WP_147927052.1">
    <property type="nucleotide sequence ID" value="NZ_VKAC01000008.1"/>
</dbReference>
<keyword evidence="5" id="KW-1185">Reference proteome</keyword>
<feature type="domain" description="DUF6318" evidence="3">
    <location>
        <begin position="89"/>
        <end position="209"/>
    </location>
</feature>
<accession>A0A5C8ZEX8</accession>
<gene>
    <name evidence="4" type="ORF">FMM08_14265</name>
</gene>
<evidence type="ECO:0000313" key="5">
    <source>
        <dbReference type="Proteomes" id="UP000321234"/>
    </source>
</evidence>
<feature type="transmembrane region" description="Helical" evidence="2">
    <location>
        <begin position="24"/>
        <end position="47"/>
    </location>
</feature>
<reference evidence="4 5" key="1">
    <citation type="submission" date="2019-07" db="EMBL/GenBank/DDBJ databases">
        <title>Quadrisphaera sp. strain DD2A genome sequencing and assembly.</title>
        <authorList>
            <person name="Kim I."/>
        </authorList>
    </citation>
    <scope>NUCLEOTIDE SEQUENCE [LARGE SCALE GENOMIC DNA]</scope>
    <source>
        <strain evidence="4 5">DD2A</strain>
    </source>
</reference>
<organism evidence="4 5">
    <name type="scientific">Quadrisphaera setariae</name>
    <dbReference type="NCBI Taxonomy" id="2593304"/>
    <lineage>
        <taxon>Bacteria</taxon>
        <taxon>Bacillati</taxon>
        <taxon>Actinomycetota</taxon>
        <taxon>Actinomycetes</taxon>
        <taxon>Kineosporiales</taxon>
        <taxon>Kineosporiaceae</taxon>
        <taxon>Quadrisphaera</taxon>
    </lineage>
</organism>
<dbReference type="EMBL" id="VKAC01000008">
    <property type="protein sequence ID" value="TXR55476.1"/>
    <property type="molecule type" value="Genomic_DNA"/>
</dbReference>
<keyword evidence="2" id="KW-0812">Transmembrane</keyword>
<protein>
    <recommendedName>
        <fullName evidence="3">DUF6318 domain-containing protein</fullName>
    </recommendedName>
</protein>
<feature type="region of interest" description="Disordered" evidence="1">
    <location>
        <begin position="56"/>
        <end position="92"/>
    </location>
</feature>